<dbReference type="InterPro" id="IPR015381">
    <property type="entry name" value="XLF-like_N"/>
</dbReference>
<evidence type="ECO:0000313" key="11">
    <source>
        <dbReference type="EMBL" id="KAG5261542.1"/>
    </source>
</evidence>
<dbReference type="InterPro" id="IPR038051">
    <property type="entry name" value="XRCC4-like_N_sf"/>
</dbReference>
<comment type="caution">
    <text evidence="11">The sequence shown here is derived from an EMBL/GenBank/DDBJ whole genome shotgun (WGS) entry which is preliminary data.</text>
</comment>
<dbReference type="FunFam" id="1.10.287.450:FF:000003">
    <property type="entry name" value="Non-homologous end-joining factor 1"/>
    <property type="match status" value="1"/>
</dbReference>
<evidence type="ECO:0000259" key="10">
    <source>
        <dbReference type="Pfam" id="PF21928"/>
    </source>
</evidence>
<evidence type="ECO:0000256" key="4">
    <source>
        <dbReference type="ARBA" id="ARBA00023204"/>
    </source>
</evidence>
<evidence type="ECO:0000256" key="5">
    <source>
        <dbReference type="ARBA" id="ARBA00023242"/>
    </source>
</evidence>
<feature type="domain" description="XLF-like N-terminal" evidence="9">
    <location>
        <begin position="15"/>
        <end position="130"/>
    </location>
</feature>
<dbReference type="Pfam" id="PF21928">
    <property type="entry name" value="XLF_CC"/>
    <property type="match status" value="1"/>
</dbReference>
<dbReference type="InterPro" id="IPR053829">
    <property type="entry name" value="XLF-like_CC"/>
</dbReference>
<gene>
    <name evidence="11" type="ORF">AALO_G00285440</name>
</gene>
<keyword evidence="4" id="KW-0234">DNA repair</keyword>
<comment type="similarity">
    <text evidence="6">Belongs to the XRCC4-XLF family. XLF subfamily.</text>
</comment>
<dbReference type="EMBL" id="JADWDJ010000023">
    <property type="protein sequence ID" value="KAG5261542.1"/>
    <property type="molecule type" value="Genomic_DNA"/>
</dbReference>
<evidence type="ECO:0000256" key="2">
    <source>
        <dbReference type="ARBA" id="ARBA00022763"/>
    </source>
</evidence>
<protein>
    <recommendedName>
        <fullName evidence="7">Non-homologous end-joining factor 1</fullName>
    </recommendedName>
</protein>
<evidence type="ECO:0000313" key="12">
    <source>
        <dbReference type="Proteomes" id="UP000823561"/>
    </source>
</evidence>
<dbReference type="Proteomes" id="UP000823561">
    <property type="component" value="Chromosome 23"/>
</dbReference>
<dbReference type="Pfam" id="PF09302">
    <property type="entry name" value="XLF"/>
    <property type="match status" value="1"/>
</dbReference>
<feature type="compositionally biased region" description="Polar residues" evidence="8">
    <location>
        <begin position="251"/>
        <end position="262"/>
    </location>
</feature>
<name>A0AAV6FIN7_9TELE</name>
<dbReference type="PANTHER" id="PTHR32235:SF1">
    <property type="entry name" value="NON-HOMOLOGOUS END-JOINING FACTOR 1"/>
    <property type="match status" value="1"/>
</dbReference>
<dbReference type="InterPro" id="IPR052287">
    <property type="entry name" value="NHEJ_factor"/>
</dbReference>
<dbReference type="Gene3D" id="2.170.210.10">
    <property type="entry name" value="DNA double-strand break repair and VJ recombination XRCC4, N-terminal"/>
    <property type="match status" value="1"/>
</dbReference>
<organism evidence="11 12">
    <name type="scientific">Alosa alosa</name>
    <name type="common">allis shad</name>
    <dbReference type="NCBI Taxonomy" id="278164"/>
    <lineage>
        <taxon>Eukaryota</taxon>
        <taxon>Metazoa</taxon>
        <taxon>Chordata</taxon>
        <taxon>Craniata</taxon>
        <taxon>Vertebrata</taxon>
        <taxon>Euteleostomi</taxon>
        <taxon>Actinopterygii</taxon>
        <taxon>Neopterygii</taxon>
        <taxon>Teleostei</taxon>
        <taxon>Clupei</taxon>
        <taxon>Clupeiformes</taxon>
        <taxon>Clupeoidei</taxon>
        <taxon>Clupeidae</taxon>
        <taxon>Alosa</taxon>
    </lineage>
</organism>
<dbReference type="GO" id="GO:0045027">
    <property type="term" value="F:DNA end binding"/>
    <property type="evidence" value="ECO:0007669"/>
    <property type="project" value="TreeGrafter"/>
</dbReference>
<feature type="domain" description="XLF-like coiled-coil region" evidence="10">
    <location>
        <begin position="133"/>
        <end position="181"/>
    </location>
</feature>
<evidence type="ECO:0000259" key="9">
    <source>
        <dbReference type="Pfam" id="PF09302"/>
    </source>
</evidence>
<keyword evidence="2" id="KW-0227">DNA damage</keyword>
<keyword evidence="3" id="KW-0238">DNA-binding</keyword>
<evidence type="ECO:0000256" key="3">
    <source>
        <dbReference type="ARBA" id="ARBA00023125"/>
    </source>
</evidence>
<dbReference type="AlphaFoldDB" id="A0AAV6FIN7"/>
<dbReference type="FunFam" id="2.170.210.10:FF:000001">
    <property type="entry name" value="Non-homologous end-joining factor 1"/>
    <property type="match status" value="1"/>
</dbReference>
<reference evidence="11" key="1">
    <citation type="submission" date="2020-10" db="EMBL/GenBank/DDBJ databases">
        <title>Chromosome-scale genome assembly of the Allis shad, Alosa alosa.</title>
        <authorList>
            <person name="Margot Z."/>
            <person name="Christophe K."/>
            <person name="Cabau C."/>
            <person name="Louis A."/>
            <person name="Berthelot C."/>
            <person name="Parey E."/>
            <person name="Roest Crollius H."/>
            <person name="Montfort J."/>
            <person name="Robinson-Rechavi M."/>
            <person name="Bucao C."/>
            <person name="Bouchez O."/>
            <person name="Gislard M."/>
            <person name="Lluch J."/>
            <person name="Milhes M."/>
            <person name="Lampietro C."/>
            <person name="Lopez Roques C."/>
            <person name="Donnadieu C."/>
            <person name="Braasch I."/>
            <person name="Desvignes T."/>
            <person name="Postlethwait J."/>
            <person name="Bobe J."/>
            <person name="Guiguen Y."/>
        </authorList>
    </citation>
    <scope>NUCLEOTIDE SEQUENCE</scope>
    <source>
        <strain evidence="11">M-15738</strain>
        <tissue evidence="11">Blood</tissue>
    </source>
</reference>
<keyword evidence="12" id="KW-1185">Reference proteome</keyword>
<keyword evidence="5" id="KW-0539">Nucleus</keyword>
<comment type="subcellular location">
    <subcellularLocation>
        <location evidence="1">Nucleus</location>
    </subcellularLocation>
</comment>
<evidence type="ECO:0000256" key="8">
    <source>
        <dbReference type="SAM" id="MobiDB-lite"/>
    </source>
</evidence>
<evidence type="ECO:0000256" key="1">
    <source>
        <dbReference type="ARBA" id="ARBA00004123"/>
    </source>
</evidence>
<feature type="compositionally biased region" description="Basic residues" evidence="8">
    <location>
        <begin position="324"/>
        <end position="336"/>
    </location>
</feature>
<dbReference type="Gene3D" id="1.10.287.450">
    <property type="entry name" value="Helix hairpin bin"/>
    <property type="match status" value="1"/>
</dbReference>
<dbReference type="PANTHER" id="PTHR32235">
    <property type="entry name" value="NON-HOMOLOGOUS END-JOINING FACTOR 1"/>
    <property type="match status" value="1"/>
</dbReference>
<proteinExistence type="inferred from homology"/>
<sequence>MEDAGFGEAAVSEQSWVPVQVEDSEFLAKAWFGNTQYRVLLSDLNCVWEEEMQADAIGDRAQELNKRLRASVQAFFSHLRRVAQPRLSGQPGHQDGVEAHLSLLRHDDRLTVRLKSELAGVPFHWEFRLRPAPINVVCKQLVRPLLAITQVLQRQVQELTGLLVRKDAEILDYKENGAVLTRGRLLTDVFDEDRYRQNFFSQTLPQVRAVQESVCFSPELQELYAAVSSQGGRHKRRRSSSTHDTHEQDATPAQTPATGHNTHTQREGASGPGCQSGSDQSLTPSLEVQNPEEPGSQGASGEPQKAECEQTVPQMPVPVDRPAPRPKKKKAVGLFR</sequence>
<feature type="region of interest" description="Disordered" evidence="8">
    <location>
        <begin position="227"/>
        <end position="336"/>
    </location>
</feature>
<evidence type="ECO:0000256" key="7">
    <source>
        <dbReference type="ARBA" id="ARBA00044529"/>
    </source>
</evidence>
<accession>A0AAV6FIN7</accession>
<dbReference type="CDD" id="cd22285">
    <property type="entry name" value="HD_XLF_N"/>
    <property type="match status" value="1"/>
</dbReference>
<feature type="compositionally biased region" description="Polar residues" evidence="8">
    <location>
        <begin position="273"/>
        <end position="288"/>
    </location>
</feature>
<dbReference type="GO" id="GO:0032807">
    <property type="term" value="C:DNA ligase IV complex"/>
    <property type="evidence" value="ECO:0007669"/>
    <property type="project" value="TreeGrafter"/>
</dbReference>
<dbReference type="GO" id="GO:0006303">
    <property type="term" value="P:double-strand break repair via nonhomologous end joining"/>
    <property type="evidence" value="ECO:0007669"/>
    <property type="project" value="UniProtKB-ARBA"/>
</dbReference>
<evidence type="ECO:0000256" key="6">
    <source>
        <dbReference type="ARBA" id="ARBA00025747"/>
    </source>
</evidence>